<dbReference type="CDD" id="cd16962">
    <property type="entry name" value="RuvC"/>
    <property type="match status" value="1"/>
</dbReference>
<proteinExistence type="inferred from homology"/>
<organism evidence="12">
    <name type="scientific">marine metagenome</name>
    <dbReference type="NCBI Taxonomy" id="408172"/>
    <lineage>
        <taxon>unclassified sequences</taxon>
        <taxon>metagenomes</taxon>
        <taxon>ecological metagenomes</taxon>
    </lineage>
</organism>
<evidence type="ECO:0000256" key="1">
    <source>
        <dbReference type="ARBA" id="ARBA00009518"/>
    </source>
</evidence>
<reference evidence="12" key="1">
    <citation type="submission" date="2018-05" db="EMBL/GenBank/DDBJ databases">
        <authorList>
            <person name="Lanie J.A."/>
            <person name="Ng W.-L."/>
            <person name="Kazmierczak K.M."/>
            <person name="Andrzejewski T.M."/>
            <person name="Davidsen T.M."/>
            <person name="Wayne K.J."/>
            <person name="Tettelin H."/>
            <person name="Glass J.I."/>
            <person name="Rusch D."/>
            <person name="Podicherti R."/>
            <person name="Tsui H.-C.T."/>
            <person name="Winkler M.E."/>
        </authorList>
    </citation>
    <scope>NUCLEOTIDE SEQUENCE</scope>
</reference>
<evidence type="ECO:0000256" key="8">
    <source>
        <dbReference type="ARBA" id="ARBA00022842"/>
    </source>
</evidence>
<keyword evidence="4" id="KW-0479">Metal-binding</keyword>
<evidence type="ECO:0000256" key="9">
    <source>
        <dbReference type="ARBA" id="ARBA00023125"/>
    </source>
</evidence>
<dbReference type="Gene3D" id="3.30.420.10">
    <property type="entry name" value="Ribonuclease H-like superfamily/Ribonuclease H"/>
    <property type="match status" value="1"/>
</dbReference>
<dbReference type="SUPFAM" id="SSF53098">
    <property type="entry name" value="Ribonuclease H-like"/>
    <property type="match status" value="1"/>
</dbReference>
<dbReference type="InterPro" id="IPR002176">
    <property type="entry name" value="X-over_junc_endoDNase_RuvC"/>
</dbReference>
<keyword evidence="10" id="KW-0233">DNA recombination</keyword>
<dbReference type="AlphaFoldDB" id="A0A381RCE2"/>
<dbReference type="PANTHER" id="PTHR30194">
    <property type="entry name" value="CROSSOVER JUNCTION ENDODEOXYRIBONUCLEASE RUVC"/>
    <property type="match status" value="1"/>
</dbReference>
<evidence type="ECO:0000313" key="12">
    <source>
        <dbReference type="EMBL" id="SUZ86983.1"/>
    </source>
</evidence>
<sequence>VSAELILGIDPGTAITGYGVVAKEGGGAVSLVECGVVRTSSGEILAVRIRDIYEAITTLITRHAPSVLVVEDVFQGKNVQSALKLGHARGAILLAGALGEIPIVEYSPREIKKAVVGNGNATKDQVGFMVQQQLRLKAPPSPADAADGVAAALCHCVMGTFR</sequence>
<dbReference type="InterPro" id="IPR012337">
    <property type="entry name" value="RNaseH-like_sf"/>
</dbReference>
<keyword evidence="11" id="KW-0234">DNA repair</keyword>
<dbReference type="InterPro" id="IPR036397">
    <property type="entry name" value="RNaseH_sf"/>
</dbReference>
<evidence type="ECO:0000256" key="3">
    <source>
        <dbReference type="ARBA" id="ARBA00022722"/>
    </source>
</evidence>
<keyword evidence="2" id="KW-0963">Cytoplasm</keyword>
<evidence type="ECO:0000256" key="4">
    <source>
        <dbReference type="ARBA" id="ARBA00022723"/>
    </source>
</evidence>
<dbReference type="PROSITE" id="PS01321">
    <property type="entry name" value="RUVC"/>
    <property type="match status" value="1"/>
</dbReference>
<keyword evidence="5" id="KW-0255">Endonuclease</keyword>
<accession>A0A381RCE2</accession>
<dbReference type="InterPro" id="IPR020563">
    <property type="entry name" value="X-over_junc_endoDNase_Mg_BS"/>
</dbReference>
<dbReference type="HAMAP" id="MF_00034">
    <property type="entry name" value="RuvC"/>
    <property type="match status" value="1"/>
</dbReference>
<dbReference type="NCBIfam" id="TIGR00228">
    <property type="entry name" value="ruvC"/>
    <property type="match status" value="1"/>
</dbReference>
<evidence type="ECO:0000256" key="2">
    <source>
        <dbReference type="ARBA" id="ARBA00022490"/>
    </source>
</evidence>
<dbReference type="GO" id="GO:0003677">
    <property type="term" value="F:DNA binding"/>
    <property type="evidence" value="ECO:0007669"/>
    <property type="project" value="UniProtKB-KW"/>
</dbReference>
<evidence type="ECO:0000256" key="11">
    <source>
        <dbReference type="ARBA" id="ARBA00023204"/>
    </source>
</evidence>
<keyword evidence="6" id="KW-0227">DNA damage</keyword>
<keyword evidence="3" id="KW-0540">Nuclease</keyword>
<feature type="non-terminal residue" evidence="12">
    <location>
        <position position="1"/>
    </location>
</feature>
<evidence type="ECO:0000256" key="6">
    <source>
        <dbReference type="ARBA" id="ARBA00022763"/>
    </source>
</evidence>
<dbReference type="PANTHER" id="PTHR30194:SF3">
    <property type="entry name" value="CROSSOVER JUNCTION ENDODEOXYRIBONUCLEASE RUVC"/>
    <property type="match status" value="1"/>
</dbReference>
<dbReference type="Pfam" id="PF02075">
    <property type="entry name" value="RuvC"/>
    <property type="match status" value="1"/>
</dbReference>
<dbReference type="GO" id="GO:0006281">
    <property type="term" value="P:DNA repair"/>
    <property type="evidence" value="ECO:0007669"/>
    <property type="project" value="UniProtKB-KW"/>
</dbReference>
<keyword evidence="8" id="KW-0460">Magnesium</keyword>
<comment type="similarity">
    <text evidence="1">Belongs to the RuvC family.</text>
</comment>
<dbReference type="FunFam" id="3.30.420.10:FF:000002">
    <property type="entry name" value="Crossover junction endodeoxyribonuclease RuvC"/>
    <property type="match status" value="1"/>
</dbReference>
<keyword evidence="7" id="KW-0378">Hydrolase</keyword>
<evidence type="ECO:0000256" key="10">
    <source>
        <dbReference type="ARBA" id="ARBA00023172"/>
    </source>
</evidence>
<evidence type="ECO:0000256" key="5">
    <source>
        <dbReference type="ARBA" id="ARBA00022759"/>
    </source>
</evidence>
<dbReference type="PRINTS" id="PR00696">
    <property type="entry name" value="RSOLVASERUVC"/>
</dbReference>
<dbReference type="GO" id="GO:0046872">
    <property type="term" value="F:metal ion binding"/>
    <property type="evidence" value="ECO:0007669"/>
    <property type="project" value="UniProtKB-KW"/>
</dbReference>
<name>A0A381RCE2_9ZZZZ</name>
<gene>
    <name evidence="12" type="ORF">METZ01_LOCUS39837</name>
</gene>
<keyword evidence="9" id="KW-0238">DNA-binding</keyword>
<dbReference type="GO" id="GO:0006310">
    <property type="term" value="P:DNA recombination"/>
    <property type="evidence" value="ECO:0007669"/>
    <property type="project" value="UniProtKB-KW"/>
</dbReference>
<protein>
    <submittedName>
        <fullName evidence="12">Uncharacterized protein</fullName>
    </submittedName>
</protein>
<dbReference type="GO" id="GO:0008821">
    <property type="term" value="F:crossover junction DNA endonuclease activity"/>
    <property type="evidence" value="ECO:0007669"/>
    <property type="project" value="InterPro"/>
</dbReference>
<evidence type="ECO:0000256" key="7">
    <source>
        <dbReference type="ARBA" id="ARBA00022801"/>
    </source>
</evidence>
<dbReference type="EMBL" id="UINC01001705">
    <property type="protein sequence ID" value="SUZ86983.1"/>
    <property type="molecule type" value="Genomic_DNA"/>
</dbReference>